<dbReference type="PROSITE" id="PS50968">
    <property type="entry name" value="BIOTINYL_LIPOYL"/>
    <property type="match status" value="1"/>
</dbReference>
<dbReference type="InterPro" id="IPR000089">
    <property type="entry name" value="Biotin_lipoyl"/>
</dbReference>
<gene>
    <name evidence="3" type="primary">gcvH_2</name>
    <name evidence="3" type="ORF">Pan216_19030</name>
</gene>
<dbReference type="GO" id="GO:0005960">
    <property type="term" value="C:glycine cleavage complex"/>
    <property type="evidence" value="ECO:0007669"/>
    <property type="project" value="InterPro"/>
</dbReference>
<evidence type="ECO:0000313" key="4">
    <source>
        <dbReference type="Proteomes" id="UP000317093"/>
    </source>
</evidence>
<evidence type="ECO:0000259" key="2">
    <source>
        <dbReference type="PROSITE" id="PS50968"/>
    </source>
</evidence>
<dbReference type="InterPro" id="IPR033753">
    <property type="entry name" value="GCV_H/Fam206"/>
</dbReference>
<dbReference type="GO" id="GO:0005829">
    <property type="term" value="C:cytosol"/>
    <property type="evidence" value="ECO:0007669"/>
    <property type="project" value="TreeGrafter"/>
</dbReference>
<dbReference type="OrthoDB" id="9796712at2"/>
<dbReference type="InterPro" id="IPR002930">
    <property type="entry name" value="GCV_H"/>
</dbReference>
<organism evidence="3 4">
    <name type="scientific">Kolteria novifilia</name>
    <dbReference type="NCBI Taxonomy" id="2527975"/>
    <lineage>
        <taxon>Bacteria</taxon>
        <taxon>Pseudomonadati</taxon>
        <taxon>Planctomycetota</taxon>
        <taxon>Planctomycetia</taxon>
        <taxon>Kolteriales</taxon>
        <taxon>Kolteriaceae</taxon>
        <taxon>Kolteria</taxon>
    </lineage>
</organism>
<dbReference type="KEGG" id="knv:Pan216_19030"/>
<name>A0A518B235_9BACT</name>
<dbReference type="InterPro" id="IPR011053">
    <property type="entry name" value="Single_hybrid_motif"/>
</dbReference>
<dbReference type="Pfam" id="PF01597">
    <property type="entry name" value="GCV_H"/>
    <property type="match status" value="1"/>
</dbReference>
<dbReference type="GO" id="GO:0019464">
    <property type="term" value="P:glycine decarboxylation via glycine cleavage system"/>
    <property type="evidence" value="ECO:0007669"/>
    <property type="project" value="InterPro"/>
</dbReference>
<dbReference type="AlphaFoldDB" id="A0A518B235"/>
<accession>A0A518B235</accession>
<sequence>MSDELVFMMGTAEARFPTDRGYARNHMWLLPDPVSPDLHRVGLTEYSVRLLRDVYFLDWSIDPGTPVATKQEIGEIESSKALSSLYVPFPGEVVAFNEALLQDPSAINTFPYGDGWLFSLRTDSELLTPQEYLDHVNAGWKDAQHLIKKQMNE</sequence>
<dbReference type="PANTHER" id="PTHR11715">
    <property type="entry name" value="GLYCINE CLEAVAGE SYSTEM H PROTEIN"/>
    <property type="match status" value="1"/>
</dbReference>
<dbReference type="EMBL" id="CP036279">
    <property type="protein sequence ID" value="QDU61050.1"/>
    <property type="molecule type" value="Genomic_DNA"/>
</dbReference>
<dbReference type="CDD" id="cd06848">
    <property type="entry name" value="GCS_H"/>
    <property type="match status" value="1"/>
</dbReference>
<dbReference type="SUPFAM" id="SSF51230">
    <property type="entry name" value="Single hybrid motif"/>
    <property type="match status" value="1"/>
</dbReference>
<evidence type="ECO:0000313" key="3">
    <source>
        <dbReference type="EMBL" id="QDU61050.1"/>
    </source>
</evidence>
<dbReference type="PANTHER" id="PTHR11715:SF3">
    <property type="entry name" value="GLYCINE CLEAVAGE SYSTEM H PROTEIN-RELATED"/>
    <property type="match status" value="1"/>
</dbReference>
<keyword evidence="1" id="KW-0450">Lipoyl</keyword>
<dbReference type="RefSeq" id="WP_145257692.1">
    <property type="nucleotide sequence ID" value="NZ_CP036279.1"/>
</dbReference>
<feature type="domain" description="Lipoyl-binding" evidence="2">
    <location>
        <begin position="38"/>
        <end position="121"/>
    </location>
</feature>
<dbReference type="Proteomes" id="UP000317093">
    <property type="component" value="Chromosome"/>
</dbReference>
<proteinExistence type="predicted"/>
<keyword evidence="4" id="KW-1185">Reference proteome</keyword>
<reference evidence="3 4" key="1">
    <citation type="submission" date="2019-02" db="EMBL/GenBank/DDBJ databases">
        <title>Deep-cultivation of Planctomycetes and their phenomic and genomic characterization uncovers novel biology.</title>
        <authorList>
            <person name="Wiegand S."/>
            <person name="Jogler M."/>
            <person name="Boedeker C."/>
            <person name="Pinto D."/>
            <person name="Vollmers J."/>
            <person name="Rivas-Marin E."/>
            <person name="Kohn T."/>
            <person name="Peeters S.H."/>
            <person name="Heuer A."/>
            <person name="Rast P."/>
            <person name="Oberbeckmann S."/>
            <person name="Bunk B."/>
            <person name="Jeske O."/>
            <person name="Meyerdierks A."/>
            <person name="Storesund J.E."/>
            <person name="Kallscheuer N."/>
            <person name="Luecker S."/>
            <person name="Lage O.M."/>
            <person name="Pohl T."/>
            <person name="Merkel B.J."/>
            <person name="Hornburger P."/>
            <person name="Mueller R.-W."/>
            <person name="Bruemmer F."/>
            <person name="Labrenz M."/>
            <person name="Spormann A.M."/>
            <person name="Op den Camp H."/>
            <person name="Overmann J."/>
            <person name="Amann R."/>
            <person name="Jetten M.S.M."/>
            <person name="Mascher T."/>
            <person name="Medema M.H."/>
            <person name="Devos D.P."/>
            <person name="Kaster A.-K."/>
            <person name="Ovreas L."/>
            <person name="Rohde M."/>
            <person name="Galperin M.Y."/>
            <person name="Jogler C."/>
        </authorList>
    </citation>
    <scope>NUCLEOTIDE SEQUENCE [LARGE SCALE GENOMIC DNA]</scope>
    <source>
        <strain evidence="3 4">Pan216</strain>
    </source>
</reference>
<dbReference type="Gene3D" id="2.40.50.100">
    <property type="match status" value="1"/>
</dbReference>
<dbReference type="GO" id="GO:0009249">
    <property type="term" value="P:protein lipoylation"/>
    <property type="evidence" value="ECO:0007669"/>
    <property type="project" value="TreeGrafter"/>
</dbReference>
<protein>
    <submittedName>
        <fullName evidence="3">Glycine cleavage system H protein</fullName>
    </submittedName>
</protein>
<evidence type="ECO:0000256" key="1">
    <source>
        <dbReference type="ARBA" id="ARBA00022823"/>
    </source>
</evidence>